<gene>
    <name evidence="1" type="ORF">BVER_04432</name>
</gene>
<organism evidence="1 2">
    <name type="scientific">Candidatus Burkholderia verschuerenii</name>
    <dbReference type="NCBI Taxonomy" id="242163"/>
    <lineage>
        <taxon>Bacteria</taxon>
        <taxon>Pseudomonadati</taxon>
        <taxon>Pseudomonadota</taxon>
        <taxon>Betaproteobacteria</taxon>
        <taxon>Burkholderiales</taxon>
        <taxon>Burkholderiaceae</taxon>
        <taxon>Burkholderia</taxon>
    </lineage>
</organism>
<comment type="caution">
    <text evidence="1">The sequence shown here is derived from an EMBL/GenBank/DDBJ whole genome shotgun (WGS) entry which is preliminary data.</text>
</comment>
<evidence type="ECO:0000313" key="1">
    <source>
        <dbReference type="EMBL" id="KND61498.1"/>
    </source>
</evidence>
<sequence length="100" mass="11146">MPRTSQHPKGETFNFRIDPALKAAFTAATEADDKPAAQVLRDFMLTYVKQKEGRAFAAEAHRQSLAIAARSREPGSDDHASLRELEALVDEDDFADEWKA</sequence>
<dbReference type="Proteomes" id="UP000036959">
    <property type="component" value="Unassembled WGS sequence"/>
</dbReference>
<proteinExistence type="predicted"/>
<dbReference type="AlphaFoldDB" id="A0A0L0MGP7"/>
<keyword evidence="2" id="KW-1185">Reference proteome</keyword>
<evidence type="ECO:0000313" key="2">
    <source>
        <dbReference type="Proteomes" id="UP000036959"/>
    </source>
</evidence>
<name>A0A0L0MGP7_9BURK</name>
<reference evidence="2" key="1">
    <citation type="submission" date="2015-06" db="EMBL/GenBank/DDBJ databases">
        <title>Comparative genomics of Burkholderia leaf nodule symbionts.</title>
        <authorList>
            <person name="Carlier A."/>
            <person name="Eberl L."/>
            <person name="Pinto-Carbo M."/>
        </authorList>
    </citation>
    <scope>NUCLEOTIDE SEQUENCE [LARGE SCALE GENOMIC DNA]</scope>
    <source>
        <strain evidence="2">UZHbot4</strain>
    </source>
</reference>
<protein>
    <submittedName>
        <fullName evidence="1">Prevent host death protein, Phd antitoxin</fullName>
    </submittedName>
</protein>
<dbReference type="PATRIC" id="fig|242163.4.peg.2652"/>
<accession>A0A0L0MGP7</accession>
<dbReference type="EMBL" id="LFJJ01000019">
    <property type="protein sequence ID" value="KND61498.1"/>
    <property type="molecule type" value="Genomic_DNA"/>
</dbReference>
<dbReference type="OrthoDB" id="5124853at2"/>
<dbReference type="RefSeq" id="WP_050452534.1">
    <property type="nucleotide sequence ID" value="NZ_LFJJ01000019.1"/>
</dbReference>